<evidence type="ECO:0000256" key="2">
    <source>
        <dbReference type="SAM" id="MobiDB-lite"/>
    </source>
</evidence>
<dbReference type="Pfam" id="PF13456">
    <property type="entry name" value="RVT_3"/>
    <property type="match status" value="1"/>
</dbReference>
<dbReference type="CDD" id="cd06222">
    <property type="entry name" value="RNase_H_like"/>
    <property type="match status" value="1"/>
</dbReference>
<dbReference type="Gene3D" id="1.10.600.10">
    <property type="entry name" value="Farnesyl Diphosphate Synthase"/>
    <property type="match status" value="1"/>
</dbReference>
<sequence length="794" mass="89736">MGQSSHKPRASSLWRAPTPANVGLPEGVELVLKEVARMSMTDKNLQGNDAKQVGEFYGENKDVGEAKQYEPSNANGNNDESKDTGRSPKEAEGGTTMNGPGATANLSGANCLGYRVCLLVPSLWVKHAVVTLLSSSHHFLDVKSEKPDGIKGSSTFVYGGSCPFSYVSPWFVPDCFLGHPYRVYMIKLDKRNLPQFGQCGGITDLMVKFIQSVHLKSQVINPDFVSEEKEYAANEFIWVTFPDMSTREAARLVAICRGDNLEPRLRAIFQQNVVALKMELGVLGKRRDIEFSVIVDKQDLNANFQVQQGVSKRRRDVCDQSSLNLMGPHVLRLGSASLLSMVNPEWKTDILCASRVDIRNLTDRMDELLYRKEMMWLQHSRIAWLREGDRNTRYFHRQAMWRARKNKITKLKNQNAEWCEDLKGFSVDEISDALLQMGPLKVPGPNGFPACFYQHHWEVHRSAVESKLRWVSHLIDAQSGSWGEMLVRRYFYACDVEEILKIKIPRNACSDQVQKRWSPPSPSSLKINVDGVFIPSSGAAAVGVVIRDHAGQAKLASWRVLSYCRDAEEEAVACREGITLAAWWPETHMVLETDCVVVAAELKNTDQDRSVRDCRSSKSYNKEVKWREQGYVPATVEEHLQVSARSGACHLLSCTSFVGMGDVAAQEAFEWVCSVPKIVHALCIILRLSDDLKSYEREKMTSHVASTIESCMKEHKVPLEVARVKIQEMIDETWKDFNEEWLNINNHQPTELLERIFNLTITMVYMYQQDDAYTNCHVIKDTINSLFVEPVSIA</sequence>
<evidence type="ECO:0008006" key="7">
    <source>
        <dbReference type="Google" id="ProtNLM"/>
    </source>
</evidence>
<organism evidence="5 6">
    <name type="scientific">Miscanthus lutarioriparius</name>
    <dbReference type="NCBI Taxonomy" id="422564"/>
    <lineage>
        <taxon>Eukaryota</taxon>
        <taxon>Viridiplantae</taxon>
        <taxon>Streptophyta</taxon>
        <taxon>Embryophyta</taxon>
        <taxon>Tracheophyta</taxon>
        <taxon>Spermatophyta</taxon>
        <taxon>Magnoliopsida</taxon>
        <taxon>Liliopsida</taxon>
        <taxon>Poales</taxon>
        <taxon>Poaceae</taxon>
        <taxon>PACMAD clade</taxon>
        <taxon>Panicoideae</taxon>
        <taxon>Andropogonodae</taxon>
        <taxon>Andropogoneae</taxon>
        <taxon>Saccharinae</taxon>
        <taxon>Miscanthus</taxon>
    </lineage>
</organism>
<evidence type="ECO:0000313" key="6">
    <source>
        <dbReference type="Proteomes" id="UP000604825"/>
    </source>
</evidence>
<dbReference type="GO" id="GO:0016114">
    <property type="term" value="P:terpenoid biosynthetic process"/>
    <property type="evidence" value="ECO:0007669"/>
    <property type="project" value="InterPro"/>
</dbReference>
<dbReference type="Pfam" id="PF03936">
    <property type="entry name" value="Terpene_synth_C"/>
    <property type="match status" value="1"/>
</dbReference>
<dbReference type="InterPro" id="IPR002156">
    <property type="entry name" value="RNaseH_domain"/>
</dbReference>
<proteinExistence type="predicted"/>
<dbReference type="GO" id="GO:0010333">
    <property type="term" value="F:terpene synthase activity"/>
    <property type="evidence" value="ECO:0007669"/>
    <property type="project" value="InterPro"/>
</dbReference>
<evidence type="ECO:0000259" key="4">
    <source>
        <dbReference type="Pfam" id="PF13456"/>
    </source>
</evidence>
<dbReference type="InterPro" id="IPR050148">
    <property type="entry name" value="Terpene_synthase-like"/>
</dbReference>
<dbReference type="GO" id="GO:0004523">
    <property type="term" value="F:RNA-DNA hybrid ribonuclease activity"/>
    <property type="evidence" value="ECO:0007669"/>
    <property type="project" value="InterPro"/>
</dbReference>
<protein>
    <recommendedName>
        <fullName evidence="7">RNase H type-1 domain-containing protein</fullName>
    </recommendedName>
</protein>
<accession>A0A811SG43</accession>
<feature type="compositionally biased region" description="Basic and acidic residues" evidence="2">
    <location>
        <begin position="79"/>
        <end position="92"/>
    </location>
</feature>
<evidence type="ECO:0000259" key="3">
    <source>
        <dbReference type="Pfam" id="PF03936"/>
    </source>
</evidence>
<feature type="compositionally biased region" description="Basic and acidic residues" evidence="2">
    <location>
        <begin position="58"/>
        <end position="68"/>
    </location>
</feature>
<feature type="domain" description="RNase H type-1" evidence="4">
    <location>
        <begin position="528"/>
        <end position="609"/>
    </location>
</feature>
<dbReference type="EMBL" id="CAJGYO010000138">
    <property type="protein sequence ID" value="CAD6341145.1"/>
    <property type="molecule type" value="Genomic_DNA"/>
</dbReference>
<dbReference type="GO" id="GO:0003676">
    <property type="term" value="F:nucleic acid binding"/>
    <property type="evidence" value="ECO:0007669"/>
    <property type="project" value="InterPro"/>
</dbReference>
<feature type="region of interest" description="Disordered" evidence="2">
    <location>
        <begin position="1"/>
        <end position="25"/>
    </location>
</feature>
<dbReference type="PANTHER" id="PTHR31225:SF228">
    <property type="entry name" value="ALPHA-TERPINEOL SYNTHASE, CHLOROPLASTIC"/>
    <property type="match status" value="1"/>
</dbReference>
<feature type="region of interest" description="Disordered" evidence="2">
    <location>
        <begin position="41"/>
        <end position="101"/>
    </location>
</feature>
<keyword evidence="1" id="KW-0479">Metal-binding</keyword>
<dbReference type="PANTHER" id="PTHR31225">
    <property type="entry name" value="OS04G0344100 PROTEIN-RELATED"/>
    <property type="match status" value="1"/>
</dbReference>
<gene>
    <name evidence="5" type="ORF">NCGR_LOCUS65243</name>
</gene>
<reference evidence="5" key="1">
    <citation type="submission" date="2020-10" db="EMBL/GenBank/DDBJ databases">
        <authorList>
            <person name="Han B."/>
            <person name="Lu T."/>
            <person name="Zhao Q."/>
            <person name="Huang X."/>
            <person name="Zhao Y."/>
        </authorList>
    </citation>
    <scope>NUCLEOTIDE SEQUENCE</scope>
</reference>
<dbReference type="GO" id="GO:0000287">
    <property type="term" value="F:magnesium ion binding"/>
    <property type="evidence" value="ECO:0007669"/>
    <property type="project" value="InterPro"/>
</dbReference>
<keyword evidence="6" id="KW-1185">Reference proteome</keyword>
<dbReference type="OrthoDB" id="1877784at2759"/>
<dbReference type="InterPro" id="IPR008949">
    <property type="entry name" value="Isoprenoid_synthase_dom_sf"/>
</dbReference>
<feature type="domain" description="Terpene synthase metal-binding" evidence="3">
    <location>
        <begin position="615"/>
        <end position="736"/>
    </location>
</feature>
<dbReference type="Proteomes" id="UP000604825">
    <property type="component" value="Unassembled WGS sequence"/>
</dbReference>
<comment type="caution">
    <text evidence="5">The sequence shown here is derived from an EMBL/GenBank/DDBJ whole genome shotgun (WGS) entry which is preliminary data.</text>
</comment>
<evidence type="ECO:0000313" key="5">
    <source>
        <dbReference type="EMBL" id="CAD6341145.1"/>
    </source>
</evidence>
<dbReference type="InterPro" id="IPR005630">
    <property type="entry name" value="Terpene_synthase_metal-bd"/>
</dbReference>
<dbReference type="SUPFAM" id="SSF48576">
    <property type="entry name" value="Terpenoid synthases"/>
    <property type="match status" value="1"/>
</dbReference>
<name>A0A811SG43_9POAL</name>
<dbReference type="InterPro" id="IPR044730">
    <property type="entry name" value="RNase_H-like_dom_plant"/>
</dbReference>
<dbReference type="AlphaFoldDB" id="A0A811SG43"/>
<evidence type="ECO:0000256" key="1">
    <source>
        <dbReference type="ARBA" id="ARBA00022723"/>
    </source>
</evidence>